<keyword evidence="7" id="KW-0479">Metal-binding</keyword>
<proteinExistence type="predicted"/>
<dbReference type="InterPro" id="IPR036875">
    <property type="entry name" value="Znf_CCHC_sf"/>
</dbReference>
<dbReference type="InterPro" id="IPR001878">
    <property type="entry name" value="Znf_CCHC"/>
</dbReference>
<feature type="domain" description="Peptidase A2" evidence="11">
    <location>
        <begin position="295"/>
        <end position="381"/>
    </location>
</feature>
<organism evidence="12">
    <name type="scientific">Anoplophora glabripennis</name>
    <name type="common">Asian longhorn beetle</name>
    <name type="synonym">Anoplophora nobilis</name>
    <dbReference type="NCBI Taxonomy" id="217634"/>
    <lineage>
        <taxon>Eukaryota</taxon>
        <taxon>Metazoa</taxon>
        <taxon>Ecdysozoa</taxon>
        <taxon>Arthropoda</taxon>
        <taxon>Hexapoda</taxon>
        <taxon>Insecta</taxon>
        <taxon>Pterygota</taxon>
        <taxon>Neoptera</taxon>
        <taxon>Endopterygota</taxon>
        <taxon>Coleoptera</taxon>
        <taxon>Polyphaga</taxon>
        <taxon>Cucujiformia</taxon>
        <taxon>Chrysomeloidea</taxon>
        <taxon>Cerambycidae</taxon>
        <taxon>Lamiinae</taxon>
        <taxon>Lamiini</taxon>
        <taxon>Anoplophora</taxon>
    </lineage>
</organism>
<protein>
    <recommendedName>
        <fullName evidence="1">RNA-directed DNA polymerase</fullName>
        <ecNumber evidence="1">2.7.7.49</ecNumber>
    </recommendedName>
</protein>
<dbReference type="InterPro" id="IPR041588">
    <property type="entry name" value="Integrase_H2C2"/>
</dbReference>
<keyword evidence="5" id="KW-0255">Endonuclease</keyword>
<reference evidence="12" key="1">
    <citation type="submission" date="2013-07" db="EMBL/GenBank/DDBJ databases">
        <title>Midgut Transcriptome Profiling of Anoplphora glabripennis, a Lignocellulose Degrading, Wood-Boring Cerambycid.</title>
        <authorList>
            <person name="Scully E.D."/>
            <person name="Hoover K."/>
            <person name="Carlson J.E."/>
            <person name="Tien M."/>
            <person name="Geib S.M."/>
        </authorList>
    </citation>
    <scope>NUCLEOTIDE SEQUENCE</scope>
</reference>
<dbReference type="CDD" id="cd00303">
    <property type="entry name" value="retropepsin_like"/>
    <property type="match status" value="1"/>
</dbReference>
<keyword evidence="6" id="KW-0378">Hydrolase</keyword>
<dbReference type="GO" id="GO:0004519">
    <property type="term" value="F:endonuclease activity"/>
    <property type="evidence" value="ECO:0007669"/>
    <property type="project" value="UniProtKB-KW"/>
</dbReference>
<evidence type="ECO:0000256" key="8">
    <source>
        <dbReference type="SAM" id="Coils"/>
    </source>
</evidence>
<dbReference type="InterPro" id="IPR050951">
    <property type="entry name" value="Retrovirus_Pol_polyprotein"/>
</dbReference>
<dbReference type="PANTHER" id="PTHR37984">
    <property type="entry name" value="PROTEIN CBG26694"/>
    <property type="match status" value="1"/>
</dbReference>
<dbReference type="AlphaFoldDB" id="V5GRR0"/>
<evidence type="ECO:0000259" key="10">
    <source>
        <dbReference type="PROSITE" id="PS50158"/>
    </source>
</evidence>
<dbReference type="Gene3D" id="4.10.60.10">
    <property type="entry name" value="Zinc finger, CCHC-type"/>
    <property type="match status" value="2"/>
</dbReference>
<dbReference type="GO" id="GO:0004190">
    <property type="term" value="F:aspartic-type endopeptidase activity"/>
    <property type="evidence" value="ECO:0007669"/>
    <property type="project" value="InterPro"/>
</dbReference>
<dbReference type="Pfam" id="PF17921">
    <property type="entry name" value="Integrase_H2C2"/>
    <property type="match status" value="1"/>
</dbReference>
<dbReference type="SUPFAM" id="SSF57756">
    <property type="entry name" value="Retrovirus zinc finger-like domains"/>
    <property type="match status" value="1"/>
</dbReference>
<feature type="domain" description="CCHC-type" evidence="10">
    <location>
        <begin position="44"/>
        <end position="59"/>
    </location>
</feature>
<dbReference type="PROSITE" id="PS00141">
    <property type="entry name" value="ASP_PROTEASE"/>
    <property type="match status" value="1"/>
</dbReference>
<evidence type="ECO:0000256" key="3">
    <source>
        <dbReference type="ARBA" id="ARBA00022695"/>
    </source>
</evidence>
<evidence type="ECO:0000256" key="9">
    <source>
        <dbReference type="SAM" id="MobiDB-lite"/>
    </source>
</evidence>
<dbReference type="Pfam" id="PF13650">
    <property type="entry name" value="Asp_protease_2"/>
    <property type="match status" value="1"/>
</dbReference>
<feature type="coiled-coil region" evidence="8">
    <location>
        <begin position="517"/>
        <end position="551"/>
    </location>
</feature>
<evidence type="ECO:0000259" key="11">
    <source>
        <dbReference type="PROSITE" id="PS50175"/>
    </source>
</evidence>
<evidence type="ECO:0000256" key="4">
    <source>
        <dbReference type="ARBA" id="ARBA00022722"/>
    </source>
</evidence>
<dbReference type="InterPro" id="IPR001995">
    <property type="entry name" value="Peptidase_A2_cat"/>
</dbReference>
<dbReference type="EC" id="2.7.7.49" evidence="1"/>
<keyword evidence="7" id="KW-0863">Zinc-finger</keyword>
<dbReference type="PROSITE" id="PS50175">
    <property type="entry name" value="ASP_PROT_RETROV"/>
    <property type="match status" value="1"/>
</dbReference>
<evidence type="ECO:0000256" key="7">
    <source>
        <dbReference type="PROSITE-ProRule" id="PRU00047"/>
    </source>
</evidence>
<dbReference type="Pfam" id="PF00098">
    <property type="entry name" value="zf-CCHC"/>
    <property type="match status" value="2"/>
</dbReference>
<evidence type="ECO:0000256" key="2">
    <source>
        <dbReference type="ARBA" id="ARBA00022679"/>
    </source>
</evidence>
<accession>V5GRR0</accession>
<name>V5GRR0_ANOGL</name>
<evidence type="ECO:0000256" key="5">
    <source>
        <dbReference type="ARBA" id="ARBA00022759"/>
    </source>
</evidence>
<feature type="domain" description="CCHC-type" evidence="10">
    <location>
        <begin position="15"/>
        <end position="30"/>
    </location>
</feature>
<dbReference type="EMBL" id="GALX01004149">
    <property type="protein sequence ID" value="JAB64317.1"/>
    <property type="molecule type" value="Transcribed_RNA"/>
</dbReference>
<dbReference type="PANTHER" id="PTHR37984:SF5">
    <property type="entry name" value="PROTEIN NYNRIN-LIKE"/>
    <property type="match status" value="1"/>
</dbReference>
<feature type="region of interest" description="Disordered" evidence="9">
    <location>
        <begin position="79"/>
        <end position="168"/>
    </location>
</feature>
<keyword evidence="7" id="KW-0862">Zinc</keyword>
<feature type="compositionally biased region" description="Basic and acidic residues" evidence="9">
    <location>
        <begin position="763"/>
        <end position="781"/>
    </location>
</feature>
<keyword evidence="4" id="KW-0540">Nuclease</keyword>
<dbReference type="GO" id="GO:0006508">
    <property type="term" value="P:proteolysis"/>
    <property type="evidence" value="ECO:0007669"/>
    <property type="project" value="InterPro"/>
</dbReference>
<dbReference type="Gene3D" id="1.10.340.70">
    <property type="match status" value="1"/>
</dbReference>
<dbReference type="FunFam" id="1.10.340.70:FF:000001">
    <property type="entry name" value="Retrovirus-related Pol polyprotein from transposon gypsy-like Protein"/>
    <property type="match status" value="1"/>
</dbReference>
<dbReference type="InterPro" id="IPR021109">
    <property type="entry name" value="Peptidase_aspartic_dom_sf"/>
</dbReference>
<dbReference type="InterPro" id="IPR001969">
    <property type="entry name" value="Aspartic_peptidase_AS"/>
</dbReference>
<dbReference type="PROSITE" id="PS50158">
    <property type="entry name" value="ZF_CCHC"/>
    <property type="match status" value="2"/>
</dbReference>
<feature type="compositionally biased region" description="Basic and acidic residues" evidence="9">
    <location>
        <begin position="485"/>
        <end position="496"/>
    </location>
</feature>
<feature type="region of interest" description="Disordered" evidence="9">
    <location>
        <begin position="756"/>
        <end position="781"/>
    </location>
</feature>
<dbReference type="SUPFAM" id="SSF50630">
    <property type="entry name" value="Acid proteases"/>
    <property type="match status" value="1"/>
</dbReference>
<feature type="region of interest" description="Disordered" evidence="9">
    <location>
        <begin position="485"/>
        <end position="515"/>
    </location>
</feature>
<keyword evidence="3" id="KW-0548">Nucleotidyltransferase</keyword>
<dbReference type="GO" id="GO:0003964">
    <property type="term" value="F:RNA-directed DNA polymerase activity"/>
    <property type="evidence" value="ECO:0007669"/>
    <property type="project" value="UniProtKB-EC"/>
</dbReference>
<keyword evidence="2" id="KW-0808">Transferase</keyword>
<dbReference type="SMART" id="SM00343">
    <property type="entry name" value="ZnF_C2HC"/>
    <property type="match status" value="2"/>
</dbReference>
<evidence type="ECO:0000256" key="6">
    <source>
        <dbReference type="ARBA" id="ARBA00022801"/>
    </source>
</evidence>
<evidence type="ECO:0000313" key="12">
    <source>
        <dbReference type="EMBL" id="JAB64317.1"/>
    </source>
</evidence>
<dbReference type="Gene3D" id="2.40.70.10">
    <property type="entry name" value="Acid Proteases"/>
    <property type="match status" value="1"/>
</dbReference>
<keyword evidence="8" id="KW-0175">Coiled coil</keyword>
<feature type="compositionally biased region" description="Basic and acidic residues" evidence="9">
    <location>
        <begin position="145"/>
        <end position="168"/>
    </location>
</feature>
<sequence>LQGRSAGPVVMAVNCYKCGEDGHIARNCRRSEDRDMVQGTRDDCFLCNRTGHWARECPNRQQSWGGFSKESRVNFSRGDRLDVGHFSGGNRSNFDDTGDFNSGNRSNYGDKGNFRRGNTGSFRQDDASRGNWSQYGYRGANNFRDQYEDRRQDNYGGRREFGSNEDRNNGFRRYEDRCAIKSESRQEMDLRRNRNNVQQIRRVEMQCDRNNEEYGNNGNSTSRVATIRCRGSNKGLKKSSHVSETRIGTRDEHRDIVQEEDKKGGINCIIPGITGLNAQSRRPYVFELLLDSRPIRCLIDTGAAVSLIKKKLVEQNGLRVKDQGELTLTGITGHALTTHGTVELDLALPNGDIYLNGNFIVCEEDIFNPQEGLEILLGRDFISAHQMRICCQERPAVEVYGKIIECTTEIVEVNNRDEEGVPRIVASLLKETRNGQPFSKGEVANGRVKKQNFSSRWQDWLRIVGEFYKKPRTNCMVVKAQVHRSAEEEERPHAEQRISGTRRPTGRKNIKKQDESMDRISGNMEKIDNEKDTQKNEADLLQERLTKIEGMFTTLQEQHTSVLEKLRKLENGKHEEDAKDRTRKAMKIIQEDGRAKVAVEKVILPKKSMDAGTIRYKELEDVWDKETFRAAQADDSYCQIIRVQIEEQDDTIMKWYYVDSDSLLCKMDAENKSEKIVAPKMLVTQILRIFHEVLVEHQGPQETFQSVSTQFYWPGMKADISRYCTQCKSCASIHVEKAPWQRSDLMQQQWKLVPKSAWMGRNQRPDKSTEEDIEDDVRQID</sequence>
<evidence type="ECO:0000256" key="1">
    <source>
        <dbReference type="ARBA" id="ARBA00012493"/>
    </source>
</evidence>
<dbReference type="GO" id="GO:0003676">
    <property type="term" value="F:nucleic acid binding"/>
    <property type="evidence" value="ECO:0007669"/>
    <property type="project" value="InterPro"/>
</dbReference>
<feature type="non-terminal residue" evidence="12">
    <location>
        <position position="1"/>
    </location>
</feature>
<dbReference type="GO" id="GO:0008270">
    <property type="term" value="F:zinc ion binding"/>
    <property type="evidence" value="ECO:0007669"/>
    <property type="project" value="UniProtKB-KW"/>
</dbReference>